<dbReference type="GO" id="GO:0016746">
    <property type="term" value="F:acyltransferase activity"/>
    <property type="evidence" value="ECO:0007669"/>
    <property type="project" value="UniProtKB-KW"/>
</dbReference>
<evidence type="ECO:0000259" key="3">
    <source>
        <dbReference type="Pfam" id="PF01757"/>
    </source>
</evidence>
<feature type="region of interest" description="Disordered" evidence="1">
    <location>
        <begin position="1"/>
        <end position="21"/>
    </location>
</feature>
<organism evidence="4 5">
    <name type="scientific">Corynebacterium xerosis</name>
    <dbReference type="NCBI Taxonomy" id="1725"/>
    <lineage>
        <taxon>Bacteria</taxon>
        <taxon>Bacillati</taxon>
        <taxon>Actinomycetota</taxon>
        <taxon>Actinomycetes</taxon>
        <taxon>Mycobacteriales</taxon>
        <taxon>Corynebacteriaceae</taxon>
        <taxon>Corynebacterium</taxon>
    </lineage>
</organism>
<dbReference type="Pfam" id="PF01757">
    <property type="entry name" value="Acyl_transf_3"/>
    <property type="match status" value="1"/>
</dbReference>
<keyword evidence="4" id="KW-0012">Acyltransferase</keyword>
<feature type="transmembrane region" description="Helical" evidence="2">
    <location>
        <begin position="298"/>
        <end position="315"/>
    </location>
</feature>
<feature type="transmembrane region" description="Helical" evidence="2">
    <location>
        <begin position="369"/>
        <end position="389"/>
    </location>
</feature>
<dbReference type="Proteomes" id="UP001558353">
    <property type="component" value="Unassembled WGS sequence"/>
</dbReference>
<feature type="transmembrane region" description="Helical" evidence="2">
    <location>
        <begin position="395"/>
        <end position="415"/>
    </location>
</feature>
<dbReference type="InterPro" id="IPR002656">
    <property type="entry name" value="Acyl_transf_3_dom"/>
</dbReference>
<keyword evidence="2" id="KW-0812">Transmembrane</keyword>
<evidence type="ECO:0000256" key="2">
    <source>
        <dbReference type="SAM" id="Phobius"/>
    </source>
</evidence>
<feature type="transmembrane region" description="Helical" evidence="2">
    <location>
        <begin position="256"/>
        <end position="277"/>
    </location>
</feature>
<keyword evidence="2" id="KW-1133">Transmembrane helix</keyword>
<feature type="transmembrane region" description="Helical" evidence="2">
    <location>
        <begin position="192"/>
        <end position="213"/>
    </location>
</feature>
<comment type="caution">
    <text evidence="4">The sequence shown here is derived from an EMBL/GenBank/DDBJ whole genome shotgun (WGS) entry which is preliminary data.</text>
</comment>
<name>A0ABV3UWV1_9CORY</name>
<dbReference type="EMBL" id="JAYWMA010000018">
    <property type="protein sequence ID" value="MEX3529683.1"/>
    <property type="molecule type" value="Genomic_DNA"/>
</dbReference>
<evidence type="ECO:0000313" key="4">
    <source>
        <dbReference type="EMBL" id="MEX3529683.1"/>
    </source>
</evidence>
<feature type="transmembrane region" description="Helical" evidence="2">
    <location>
        <begin position="327"/>
        <end position="348"/>
    </location>
</feature>
<sequence length="440" mass="48093">MIVRENQATGPHLAESAFSGEPGPEFRPAFRPGFLPVLEGLRAVASVGIIGTHVAFQTGHDVGALWERMLGRFDFFVAVFFTLSGFLLWRSHRAGYGGVVWRRRRRLRGEAGGPAAAPAAADSSVERGSLAAGWAKYYRKRVARIMPAYWVLVVLVLVALPVGDGANLRTWLTNLTLTQVYFADSLHGGLTHLWSLSVEVAFYVSLPIFAIALRGLDPMRRQGARILALVGLSVLSFGWAWLPLPYPDGVNPHIQPAAYFSWFAAGMIFAEVESLAGSQSARARGVLDTVQRFARLRWLWIGTAVGALALAAWMGPEGLVELSNWEFLRRTWCGLIFGAAVIGPWALAPESRFLTTPVMQALGRWSYGIFLWHMAMLSVAFPLLGVRIFDGHLLAVSAVTIALTIPLAAASYALVEEPARRWLGRVWANDARTSAPVSTS</sequence>
<feature type="transmembrane region" description="Helical" evidence="2">
    <location>
        <begin position="69"/>
        <end position="89"/>
    </location>
</feature>
<feature type="transmembrane region" description="Helical" evidence="2">
    <location>
        <begin position="225"/>
        <end position="244"/>
    </location>
</feature>
<protein>
    <submittedName>
        <fullName evidence="4">Acyltransferase</fullName>
        <ecNumber evidence="4">2.3.-.-</ecNumber>
    </submittedName>
</protein>
<proteinExistence type="predicted"/>
<accession>A0ABV3UWV1</accession>
<evidence type="ECO:0000256" key="1">
    <source>
        <dbReference type="SAM" id="MobiDB-lite"/>
    </source>
</evidence>
<dbReference type="EC" id="2.3.-.-" evidence="4"/>
<feature type="transmembrane region" description="Helical" evidence="2">
    <location>
        <begin position="148"/>
        <end position="172"/>
    </location>
</feature>
<dbReference type="InterPro" id="IPR050879">
    <property type="entry name" value="Acyltransferase_3"/>
</dbReference>
<dbReference type="RefSeq" id="WP_368522982.1">
    <property type="nucleotide sequence ID" value="NZ_JAYWMA010000018.1"/>
</dbReference>
<gene>
    <name evidence="4" type="ORF">VVR64_11540</name>
</gene>
<keyword evidence="2" id="KW-0472">Membrane</keyword>
<keyword evidence="4" id="KW-0808">Transferase</keyword>
<feature type="domain" description="Acyltransferase 3" evidence="3">
    <location>
        <begin position="38"/>
        <end position="408"/>
    </location>
</feature>
<dbReference type="PANTHER" id="PTHR23028">
    <property type="entry name" value="ACETYLTRANSFERASE"/>
    <property type="match status" value="1"/>
</dbReference>
<dbReference type="PANTHER" id="PTHR23028:SF53">
    <property type="entry name" value="ACYL_TRANSF_3 DOMAIN-CONTAINING PROTEIN"/>
    <property type="match status" value="1"/>
</dbReference>
<reference evidence="4 5" key="1">
    <citation type="journal article" date="2024" name="Fungal Genet. Biol.">
        <title>The porcine skin microbiome exhibits broad fungal antagonism.</title>
        <authorList>
            <person name="De La Cruz K.F."/>
            <person name="Townsend E.C."/>
            <person name="Alex Cheong J.Z."/>
            <person name="Salamzade R."/>
            <person name="Liu A."/>
            <person name="Sandstrom S."/>
            <person name="Davila E."/>
            <person name="Huang L."/>
            <person name="Xu K.H."/>
            <person name="Wu S.Y."/>
            <person name="Meudt J.J."/>
            <person name="Shanmuganayagam D."/>
            <person name="Gibson A.L.F."/>
            <person name="Kalan L.R."/>
        </authorList>
    </citation>
    <scope>NUCLEOTIDE SEQUENCE [LARGE SCALE GENOMIC DNA]</scope>
    <source>
        <strain evidence="4 5">LK2569</strain>
    </source>
</reference>
<evidence type="ECO:0000313" key="5">
    <source>
        <dbReference type="Proteomes" id="UP001558353"/>
    </source>
</evidence>
<keyword evidence="5" id="KW-1185">Reference proteome</keyword>